<dbReference type="PROSITE" id="PS50206">
    <property type="entry name" value="RHODANESE_3"/>
    <property type="match status" value="1"/>
</dbReference>
<dbReference type="Gene3D" id="3.40.250.10">
    <property type="entry name" value="Rhodanese-like domain"/>
    <property type="match status" value="1"/>
</dbReference>
<keyword evidence="4" id="KW-1185">Reference proteome</keyword>
<sequence>MDRRDYLAALGVAGLAGLAGCSALSGRDGLSDDPPADCGVPESFAANRGALPADETPADGIPPAVDGDPPSHEVDPDVFPTATVDGVDVRLAPVGVAHYWWRRGAARFADARRRDAYDGAHVYGAVWSPADTTDASAACDPIDYWPDGDRIVCYGGGTDGYGRQRAAALAAADYDEVYAIRHGFPTWRRAGHPVAGRDVDPADTTG</sequence>
<dbReference type="PROSITE" id="PS51257">
    <property type="entry name" value="PROKAR_LIPOPROTEIN"/>
    <property type="match status" value="1"/>
</dbReference>
<gene>
    <name evidence="3" type="ORF">GCM10009021_13780</name>
</gene>
<protein>
    <recommendedName>
        <fullName evidence="2">Rhodanese domain-containing protein</fullName>
    </recommendedName>
</protein>
<dbReference type="InterPro" id="IPR001763">
    <property type="entry name" value="Rhodanese-like_dom"/>
</dbReference>
<dbReference type="SUPFAM" id="SSF52821">
    <property type="entry name" value="Rhodanese/Cell cycle control phosphatase"/>
    <property type="match status" value="1"/>
</dbReference>
<dbReference type="Pfam" id="PF00581">
    <property type="entry name" value="Rhodanese"/>
    <property type="match status" value="1"/>
</dbReference>
<dbReference type="RefSeq" id="WP_188877961.1">
    <property type="nucleotide sequence ID" value="NZ_BMOQ01000004.1"/>
</dbReference>
<evidence type="ECO:0000256" key="1">
    <source>
        <dbReference type="SAM" id="MobiDB-lite"/>
    </source>
</evidence>
<reference evidence="3 4" key="1">
    <citation type="journal article" date="2019" name="Int. J. Syst. Evol. Microbiol.">
        <title>The Global Catalogue of Microorganisms (GCM) 10K type strain sequencing project: providing services to taxonomists for standard genome sequencing and annotation.</title>
        <authorList>
            <consortium name="The Broad Institute Genomics Platform"/>
            <consortium name="The Broad Institute Genome Sequencing Center for Infectious Disease"/>
            <person name="Wu L."/>
            <person name="Ma J."/>
        </authorList>
    </citation>
    <scope>NUCLEOTIDE SEQUENCE [LARGE SCALE GENOMIC DNA]</scope>
    <source>
        <strain evidence="3 4">JCM 16331</strain>
    </source>
</reference>
<evidence type="ECO:0000259" key="2">
    <source>
        <dbReference type="PROSITE" id="PS50206"/>
    </source>
</evidence>
<name>A0A830G9M1_9EURY</name>
<dbReference type="AlphaFoldDB" id="A0A830G9M1"/>
<evidence type="ECO:0000313" key="4">
    <source>
        <dbReference type="Proteomes" id="UP000608850"/>
    </source>
</evidence>
<feature type="domain" description="Rhodanese" evidence="2">
    <location>
        <begin position="102"/>
        <end position="196"/>
    </location>
</feature>
<comment type="caution">
    <text evidence="3">The sequence shown here is derived from an EMBL/GenBank/DDBJ whole genome shotgun (WGS) entry which is preliminary data.</text>
</comment>
<feature type="region of interest" description="Disordered" evidence="1">
    <location>
        <begin position="24"/>
        <end position="72"/>
    </location>
</feature>
<dbReference type="InterPro" id="IPR036873">
    <property type="entry name" value="Rhodanese-like_dom_sf"/>
</dbReference>
<dbReference type="OrthoDB" id="252224at2157"/>
<accession>A0A830G9M1</accession>
<dbReference type="EMBL" id="BMOQ01000004">
    <property type="protein sequence ID" value="GGN14746.1"/>
    <property type="molecule type" value="Genomic_DNA"/>
</dbReference>
<organism evidence="3 4">
    <name type="scientific">Halarchaeum nitratireducens</name>
    <dbReference type="NCBI Taxonomy" id="489913"/>
    <lineage>
        <taxon>Archaea</taxon>
        <taxon>Methanobacteriati</taxon>
        <taxon>Methanobacteriota</taxon>
        <taxon>Stenosarchaea group</taxon>
        <taxon>Halobacteria</taxon>
        <taxon>Halobacteriales</taxon>
        <taxon>Halobacteriaceae</taxon>
    </lineage>
</organism>
<proteinExistence type="predicted"/>
<evidence type="ECO:0000313" key="3">
    <source>
        <dbReference type="EMBL" id="GGN14746.1"/>
    </source>
</evidence>
<dbReference type="Proteomes" id="UP000608850">
    <property type="component" value="Unassembled WGS sequence"/>
</dbReference>